<dbReference type="Proteomes" id="UP000752696">
    <property type="component" value="Unassembled WGS sequence"/>
</dbReference>
<name>A0A6V7HFR5_9HYME</name>
<dbReference type="EMBL" id="CAJDYZ010011249">
    <property type="protein sequence ID" value="CAD1479168.1"/>
    <property type="molecule type" value="Genomic_DNA"/>
</dbReference>
<dbReference type="AlphaFoldDB" id="A0A6V7HFR5"/>
<gene>
    <name evidence="1" type="ORF">MHI_LOCUS844419</name>
</gene>
<reference evidence="1" key="1">
    <citation type="submission" date="2020-07" db="EMBL/GenBank/DDBJ databases">
        <authorList>
            <person name="Nazaruddin N."/>
        </authorList>
    </citation>
    <scope>NUCLEOTIDE SEQUENCE</scope>
</reference>
<evidence type="ECO:0000313" key="2">
    <source>
        <dbReference type="Proteomes" id="UP000752696"/>
    </source>
</evidence>
<evidence type="ECO:0000313" key="1">
    <source>
        <dbReference type="EMBL" id="CAD1479168.1"/>
    </source>
</evidence>
<comment type="caution">
    <text evidence="1">The sequence shown here is derived from an EMBL/GenBank/DDBJ whole genome shotgun (WGS) entry which is preliminary data.</text>
</comment>
<feature type="non-terminal residue" evidence="1">
    <location>
        <position position="91"/>
    </location>
</feature>
<protein>
    <submittedName>
        <fullName evidence="1">Uncharacterized protein</fullName>
    </submittedName>
</protein>
<sequence length="91" mass="10097">MLARKVVLGPIDTGRVSLLEVRVHWQPVRALLTTSGSRSLASYALSQLPLPPQGVRLLPPVRFVLPSRSLSDHDHFVTNLASEELQTTRFV</sequence>
<organism evidence="1 2">
    <name type="scientific">Heterotrigona itama</name>
    <dbReference type="NCBI Taxonomy" id="395501"/>
    <lineage>
        <taxon>Eukaryota</taxon>
        <taxon>Metazoa</taxon>
        <taxon>Ecdysozoa</taxon>
        <taxon>Arthropoda</taxon>
        <taxon>Hexapoda</taxon>
        <taxon>Insecta</taxon>
        <taxon>Pterygota</taxon>
        <taxon>Neoptera</taxon>
        <taxon>Endopterygota</taxon>
        <taxon>Hymenoptera</taxon>
        <taxon>Apocrita</taxon>
        <taxon>Aculeata</taxon>
        <taxon>Apoidea</taxon>
        <taxon>Anthophila</taxon>
        <taxon>Apidae</taxon>
        <taxon>Heterotrigona</taxon>
    </lineage>
</organism>
<accession>A0A6V7HFR5</accession>
<proteinExistence type="predicted"/>
<keyword evidence="2" id="KW-1185">Reference proteome</keyword>